<dbReference type="EMBL" id="HBUF01597600">
    <property type="protein sequence ID" value="CAG6775183.1"/>
    <property type="molecule type" value="Transcribed_RNA"/>
</dbReference>
<proteinExistence type="predicted"/>
<name>A0A8D9F3N7_9HEMI</name>
<dbReference type="AlphaFoldDB" id="A0A8D9F3N7"/>
<accession>A0A8D9F3N7</accession>
<sequence length="126" mass="15248">MYHLFLSVLSIVFFMLIIKVILYYVCVAKEIFKEILKIDRKWSLFFALKCIINDRSPTWKDKVPTWKEERHMRKIKLSFRMSLILLYRMYSVPFKQLNVKKKIVPEQLHYSLAPGAKTVRDFQFPI</sequence>
<keyword evidence="1" id="KW-1133">Transmembrane helix</keyword>
<keyword evidence="1" id="KW-0812">Transmembrane</keyword>
<keyword evidence="1" id="KW-0472">Membrane</keyword>
<feature type="transmembrane region" description="Helical" evidence="1">
    <location>
        <begin position="6"/>
        <end position="27"/>
    </location>
</feature>
<dbReference type="EMBL" id="HBUF01597601">
    <property type="protein sequence ID" value="CAG6775184.1"/>
    <property type="molecule type" value="Transcribed_RNA"/>
</dbReference>
<evidence type="ECO:0000313" key="2">
    <source>
        <dbReference type="EMBL" id="CAG6775184.1"/>
    </source>
</evidence>
<protein>
    <submittedName>
        <fullName evidence="2">Uncharacterized protein</fullName>
    </submittedName>
</protein>
<organism evidence="2">
    <name type="scientific">Cacopsylla melanoneura</name>
    <dbReference type="NCBI Taxonomy" id="428564"/>
    <lineage>
        <taxon>Eukaryota</taxon>
        <taxon>Metazoa</taxon>
        <taxon>Ecdysozoa</taxon>
        <taxon>Arthropoda</taxon>
        <taxon>Hexapoda</taxon>
        <taxon>Insecta</taxon>
        <taxon>Pterygota</taxon>
        <taxon>Neoptera</taxon>
        <taxon>Paraneoptera</taxon>
        <taxon>Hemiptera</taxon>
        <taxon>Sternorrhyncha</taxon>
        <taxon>Psylloidea</taxon>
        <taxon>Psyllidae</taxon>
        <taxon>Psyllinae</taxon>
        <taxon>Cacopsylla</taxon>
    </lineage>
</organism>
<evidence type="ECO:0000256" key="1">
    <source>
        <dbReference type="SAM" id="Phobius"/>
    </source>
</evidence>
<reference evidence="2" key="1">
    <citation type="submission" date="2021-05" db="EMBL/GenBank/DDBJ databases">
        <authorList>
            <person name="Alioto T."/>
            <person name="Alioto T."/>
            <person name="Gomez Garrido J."/>
        </authorList>
    </citation>
    <scope>NUCLEOTIDE SEQUENCE</scope>
</reference>